<feature type="non-terminal residue" evidence="3">
    <location>
        <position position="1"/>
    </location>
</feature>
<gene>
    <name evidence="3" type="ORF">JK358_38710</name>
</gene>
<dbReference type="EMBL" id="JAERRJ010000044">
    <property type="protein sequence ID" value="MBL1080343.1"/>
    <property type="molecule type" value="Genomic_DNA"/>
</dbReference>
<dbReference type="Pfam" id="PF00668">
    <property type="entry name" value="Condensation"/>
    <property type="match status" value="1"/>
</dbReference>
<dbReference type="RefSeq" id="WP_201958861.1">
    <property type="nucleotide sequence ID" value="NZ_JAERRJ010000044.1"/>
</dbReference>
<accession>A0ABS1MI48</accession>
<dbReference type="Gene3D" id="3.40.50.980">
    <property type="match status" value="2"/>
</dbReference>
<keyword evidence="4" id="KW-1185">Reference proteome</keyword>
<dbReference type="PROSITE" id="PS00455">
    <property type="entry name" value="AMP_BINDING"/>
    <property type="match status" value="1"/>
</dbReference>
<dbReference type="InterPro" id="IPR001242">
    <property type="entry name" value="Condensation_dom"/>
</dbReference>
<dbReference type="Proteomes" id="UP000602198">
    <property type="component" value="Unassembled WGS sequence"/>
</dbReference>
<sequence>NTQLDYWRQALAGLPDRLQLPTDRPYPAETSHRGGAVPLVIDARIRETVEQFARREKVTVSMVLQSALAVLLHQLGGGADIPIGSPIAGRSDEALSDLVGFFVNSWVLRANVDPFADFSTLVTQVKEKALAAYTNQDVPFELLVDALNPVRSAAYHPLFQVSIAFQNNAVPTVDLPGVAIEPLPVLTGTARFDLMFNISDAAPGESLLGTVEYAADLFDEASVRTIADRFLRVLDATASAPTIAVGSVELMDTAERTLILHGWNHTTSAAHASASVIDMLEHQVAVSPESVAVRFADQHLTYQELNRRSNRVAYRLIDHGVGPDTVVAVALPRSVELVVGLLAVLKAGGAYLPLDPAYPAERLAFMLTDSEPIAVLTDEVVTDTLPNTGVRMLDIYELGQGAPDTDPHVVVHPGNLAYLIYTSGTTGQPKAVLGTQAALANRIAWAADSWPGEVRVAKSSASFIDGTTEILGGLIAGAVVVVADSATARDAVALANLAREATATQLLVVPTVVTELAELAEDRFRGIQRWICSGEALPQAAVATLRTMSPGAVIVNSYGSSEVAGDVLVTEVGDGSAVTLGRPVSNTQVFVLDTGMRVVPVGVTGELYVGGVQVARGYHGRSGLTAS</sequence>
<dbReference type="InterPro" id="IPR020845">
    <property type="entry name" value="AMP-binding_CS"/>
</dbReference>
<dbReference type="InterPro" id="IPR023213">
    <property type="entry name" value="CAT-like_dom_sf"/>
</dbReference>
<organism evidence="3 4">
    <name type="scientific">Nocardia acididurans</name>
    <dbReference type="NCBI Taxonomy" id="2802282"/>
    <lineage>
        <taxon>Bacteria</taxon>
        <taxon>Bacillati</taxon>
        <taxon>Actinomycetota</taxon>
        <taxon>Actinomycetes</taxon>
        <taxon>Mycobacteriales</taxon>
        <taxon>Nocardiaceae</taxon>
        <taxon>Nocardia</taxon>
    </lineage>
</organism>
<comment type="caution">
    <text evidence="3">The sequence shown here is derived from an EMBL/GenBank/DDBJ whole genome shotgun (WGS) entry which is preliminary data.</text>
</comment>
<evidence type="ECO:0000313" key="4">
    <source>
        <dbReference type="Proteomes" id="UP000602198"/>
    </source>
</evidence>
<dbReference type="SUPFAM" id="SSF52777">
    <property type="entry name" value="CoA-dependent acyltransferases"/>
    <property type="match status" value="1"/>
</dbReference>
<reference evidence="3 4" key="1">
    <citation type="submission" date="2021-01" db="EMBL/GenBank/DDBJ databases">
        <title>WGS of actinomycetes isolated from Thailand.</title>
        <authorList>
            <person name="Thawai C."/>
        </authorList>
    </citation>
    <scope>NUCLEOTIDE SEQUENCE [LARGE SCALE GENOMIC DNA]</scope>
    <source>
        <strain evidence="3 4">LPG 2</strain>
    </source>
</reference>
<dbReference type="Gene3D" id="3.30.559.30">
    <property type="entry name" value="Nonribosomal peptide synthetase, condensation domain"/>
    <property type="match status" value="1"/>
</dbReference>
<dbReference type="SUPFAM" id="SSF56801">
    <property type="entry name" value="Acetyl-CoA synthetase-like"/>
    <property type="match status" value="1"/>
</dbReference>
<evidence type="ECO:0000259" key="1">
    <source>
        <dbReference type="Pfam" id="PF00501"/>
    </source>
</evidence>
<feature type="domain" description="Condensation" evidence="2">
    <location>
        <begin position="3"/>
        <end position="259"/>
    </location>
</feature>
<dbReference type="Gene3D" id="3.30.559.10">
    <property type="entry name" value="Chloramphenicol acetyltransferase-like domain"/>
    <property type="match status" value="1"/>
</dbReference>
<dbReference type="PANTHER" id="PTHR45527:SF1">
    <property type="entry name" value="FATTY ACID SYNTHASE"/>
    <property type="match status" value="1"/>
</dbReference>
<dbReference type="Pfam" id="PF00501">
    <property type="entry name" value="AMP-binding"/>
    <property type="match status" value="1"/>
</dbReference>
<dbReference type="InterPro" id="IPR000873">
    <property type="entry name" value="AMP-dep_synth/lig_dom"/>
</dbReference>
<evidence type="ECO:0000259" key="2">
    <source>
        <dbReference type="Pfam" id="PF00668"/>
    </source>
</evidence>
<evidence type="ECO:0000313" key="3">
    <source>
        <dbReference type="EMBL" id="MBL1080343.1"/>
    </source>
</evidence>
<proteinExistence type="predicted"/>
<protein>
    <submittedName>
        <fullName evidence="3">AMP-binding protein</fullName>
    </submittedName>
</protein>
<dbReference type="Gene3D" id="2.30.38.10">
    <property type="entry name" value="Luciferase, Domain 3"/>
    <property type="match status" value="1"/>
</dbReference>
<feature type="non-terminal residue" evidence="3">
    <location>
        <position position="627"/>
    </location>
</feature>
<dbReference type="PANTHER" id="PTHR45527">
    <property type="entry name" value="NONRIBOSOMAL PEPTIDE SYNTHETASE"/>
    <property type="match status" value="1"/>
</dbReference>
<feature type="domain" description="AMP-dependent synthetase/ligase" evidence="1">
    <location>
        <begin position="280"/>
        <end position="619"/>
    </location>
</feature>
<name>A0ABS1MI48_9NOCA</name>